<dbReference type="GO" id="GO:0047444">
    <property type="term" value="F:N-acylneuraminate-9-phosphate synthase activity"/>
    <property type="evidence" value="ECO:0007669"/>
    <property type="project" value="TreeGrafter"/>
</dbReference>
<evidence type="ECO:0000259" key="1">
    <source>
        <dbReference type="PROSITE" id="PS50844"/>
    </source>
</evidence>
<dbReference type="SUPFAM" id="SSF51269">
    <property type="entry name" value="AFP III-like domain"/>
    <property type="match status" value="1"/>
</dbReference>
<reference evidence="2" key="2">
    <citation type="submission" date="2022-10" db="EMBL/GenBank/DDBJ databases">
        <authorList>
            <consortium name="ENA_rothamsted_submissions"/>
            <consortium name="culmorum"/>
            <person name="King R."/>
        </authorList>
    </citation>
    <scope>NUCLEOTIDE SEQUENCE</scope>
</reference>
<dbReference type="Pfam" id="PF03102">
    <property type="entry name" value="NeuB"/>
    <property type="match status" value="1"/>
</dbReference>
<reference evidence="2" key="1">
    <citation type="submission" date="2022-01" db="EMBL/GenBank/DDBJ databases">
        <authorList>
            <person name="King R."/>
        </authorList>
    </citation>
    <scope>NUCLEOTIDE SEQUENCE</scope>
</reference>
<dbReference type="Pfam" id="PF08666">
    <property type="entry name" value="SAF"/>
    <property type="match status" value="1"/>
</dbReference>
<dbReference type="InterPro" id="IPR057736">
    <property type="entry name" value="SAF_PseI/NeuA/NeuB"/>
</dbReference>
<dbReference type="EMBL" id="OU895877">
    <property type="protein sequence ID" value="CAG9800093.1"/>
    <property type="molecule type" value="Genomic_DNA"/>
</dbReference>
<sequence>MDLKNLKSVFIIAEIGQNHQGDIVTAKEMILEASRAGVDCVKFQKSCLEAKFTRNALNRPYNSPHSFGSTYGEHKRFLEFTIEQFKELKDYAESCGLVFSASAMDIVSFDELKQLDLQFIKIGSGDTNNIPYMRHIAKQNVPLIVSTGMQTEDTITKVYNILNDASANFALLHCISSYPTKVEDTKLNYISRYRKLYPNISVGYSGHEIGYESSCLAILMGAKILERHFTLDKNQKGSDHCLSLNPKELHTLVDKVRLIERNPNVIQLSSSVMSNDLLNSVTKLNLFESPMGFITKACQPNNIPRSIFPCELMCKQKLGKSLIYTRDLKKGQHIVESDIGVKVSEPNEIPAEFYDNIIGKVLMRDVFYDDPVMECDTLDNSM</sequence>
<dbReference type="Gene3D" id="3.20.20.70">
    <property type="entry name" value="Aldolase class I"/>
    <property type="match status" value="1"/>
</dbReference>
<dbReference type="InterPro" id="IPR013974">
    <property type="entry name" value="SAF"/>
</dbReference>
<keyword evidence="3" id="KW-1185">Reference proteome</keyword>
<dbReference type="Gene3D" id="3.90.1210.10">
    <property type="entry name" value="Antifreeze-like/N-acetylneuraminic acid synthase C-terminal domain"/>
    <property type="match status" value="1"/>
</dbReference>
<organism evidence="2 3">
    <name type="scientific">Chironomus riparius</name>
    <dbReference type="NCBI Taxonomy" id="315576"/>
    <lineage>
        <taxon>Eukaryota</taxon>
        <taxon>Metazoa</taxon>
        <taxon>Ecdysozoa</taxon>
        <taxon>Arthropoda</taxon>
        <taxon>Hexapoda</taxon>
        <taxon>Insecta</taxon>
        <taxon>Pterygota</taxon>
        <taxon>Neoptera</taxon>
        <taxon>Endopterygota</taxon>
        <taxon>Diptera</taxon>
        <taxon>Nematocera</taxon>
        <taxon>Chironomoidea</taxon>
        <taxon>Chironomidae</taxon>
        <taxon>Chironominae</taxon>
        <taxon>Chironomus</taxon>
    </lineage>
</organism>
<dbReference type="InterPro" id="IPR036732">
    <property type="entry name" value="AFP_Neu5c_C_sf"/>
</dbReference>
<dbReference type="InterPro" id="IPR006190">
    <property type="entry name" value="SAF_AFP_Neu5Ac"/>
</dbReference>
<dbReference type="InterPro" id="IPR013132">
    <property type="entry name" value="PseI/NeuA/B-like_N"/>
</dbReference>
<dbReference type="GO" id="GO:0016051">
    <property type="term" value="P:carbohydrate biosynthetic process"/>
    <property type="evidence" value="ECO:0007669"/>
    <property type="project" value="InterPro"/>
</dbReference>
<protein>
    <recommendedName>
        <fullName evidence="1">AFP-like domain-containing protein</fullName>
    </recommendedName>
</protein>
<dbReference type="CDD" id="cd11615">
    <property type="entry name" value="SAF_NeuB_like"/>
    <property type="match status" value="1"/>
</dbReference>
<feature type="domain" description="AFP-like" evidence="1">
    <location>
        <begin position="321"/>
        <end position="380"/>
    </location>
</feature>
<gene>
    <name evidence="2" type="ORF">CHIRRI_LOCUS3044</name>
</gene>
<dbReference type="PANTHER" id="PTHR42966:SF1">
    <property type="entry name" value="SIALIC ACID SYNTHASE"/>
    <property type="match status" value="1"/>
</dbReference>
<dbReference type="PROSITE" id="PS50844">
    <property type="entry name" value="AFP_LIKE"/>
    <property type="match status" value="1"/>
</dbReference>
<dbReference type="OrthoDB" id="9928645at2759"/>
<dbReference type="PANTHER" id="PTHR42966">
    <property type="entry name" value="N-ACETYLNEURAMINATE SYNTHASE"/>
    <property type="match status" value="1"/>
</dbReference>
<accession>A0A9N9RKV3</accession>
<dbReference type="InterPro" id="IPR013785">
    <property type="entry name" value="Aldolase_TIM"/>
</dbReference>
<name>A0A9N9RKV3_9DIPT</name>
<dbReference type="AlphaFoldDB" id="A0A9N9RKV3"/>
<dbReference type="InterPro" id="IPR051690">
    <property type="entry name" value="PseI-like"/>
</dbReference>
<evidence type="ECO:0000313" key="3">
    <source>
        <dbReference type="Proteomes" id="UP001153620"/>
    </source>
</evidence>
<evidence type="ECO:0000313" key="2">
    <source>
        <dbReference type="EMBL" id="CAG9800093.1"/>
    </source>
</evidence>
<proteinExistence type="predicted"/>
<dbReference type="SUPFAM" id="SSF51569">
    <property type="entry name" value="Aldolase"/>
    <property type="match status" value="1"/>
</dbReference>
<dbReference type="Proteomes" id="UP001153620">
    <property type="component" value="Chromosome 1"/>
</dbReference>